<sequence length="383" mass="42848">DKANTAHCVDTPQYNKMPYYMFGTDSPMNSDFKRSLPEQMSQSSSHSSGSSITPSVVSSRKQVTWGKSITAKNPAFPTAHRKIHLTLDYLKHRLGQVESEKRTGSLFKRRQTKAHKPLQGILKPPTTRFPEDQIDLHFDWAELQDDLVVYVSDGLVPPPLDTPSDITEDTPTDSLLSTPSEPISPCASDSWDTHSEYWSDQWDETTPKLPSGWSPRFDYLISSQTEVESRSGISGETKPVQVQDQPVENIQTPGEFVEELTSSLQYGLIVCGLGFMVLLFLACWIILLITCGVMIASVFPAVLVAYGFIRTLTHAKCSIEWLLMTTLKIGATFTLAIVIAMIVTVDFIGDTIFTLCRNSVSIRPTIAPWRPVDSRLRQDEREE</sequence>
<evidence type="ECO:0000256" key="2">
    <source>
        <dbReference type="SAM" id="Phobius"/>
    </source>
</evidence>
<gene>
    <name evidence="3" type="ORF">RDB_LOCUS211605</name>
</gene>
<feature type="compositionally biased region" description="Polar residues" evidence="1">
    <location>
        <begin position="172"/>
        <end position="181"/>
    </location>
</feature>
<keyword evidence="2" id="KW-0812">Transmembrane</keyword>
<evidence type="ECO:0000313" key="3">
    <source>
        <dbReference type="EMBL" id="CAE6482345.1"/>
    </source>
</evidence>
<dbReference type="AlphaFoldDB" id="A0A8H3H4T3"/>
<feature type="region of interest" description="Disordered" evidence="1">
    <location>
        <begin position="159"/>
        <end position="188"/>
    </location>
</feature>
<proteinExistence type="predicted"/>
<protein>
    <recommendedName>
        <fullName evidence="5">Transmembrane protein</fullName>
    </recommendedName>
</protein>
<feature type="transmembrane region" description="Helical" evidence="2">
    <location>
        <begin position="293"/>
        <end position="309"/>
    </location>
</feature>
<feature type="transmembrane region" description="Helical" evidence="2">
    <location>
        <begin position="321"/>
        <end position="345"/>
    </location>
</feature>
<feature type="compositionally biased region" description="Low complexity" evidence="1">
    <location>
        <begin position="41"/>
        <end position="57"/>
    </location>
</feature>
<evidence type="ECO:0000313" key="4">
    <source>
        <dbReference type="Proteomes" id="UP000663841"/>
    </source>
</evidence>
<evidence type="ECO:0008006" key="5">
    <source>
        <dbReference type="Google" id="ProtNLM"/>
    </source>
</evidence>
<name>A0A8H3H4T3_9AGAM</name>
<keyword evidence="2" id="KW-1133">Transmembrane helix</keyword>
<keyword evidence="2" id="KW-0472">Membrane</keyword>
<dbReference type="Proteomes" id="UP000663841">
    <property type="component" value="Unassembled WGS sequence"/>
</dbReference>
<evidence type="ECO:0000256" key="1">
    <source>
        <dbReference type="SAM" id="MobiDB-lite"/>
    </source>
</evidence>
<accession>A0A8H3H4T3</accession>
<reference evidence="3" key="1">
    <citation type="submission" date="2021-01" db="EMBL/GenBank/DDBJ databases">
        <authorList>
            <person name="Kaushik A."/>
        </authorList>
    </citation>
    <scope>NUCLEOTIDE SEQUENCE</scope>
    <source>
        <strain evidence="3">AG3-T5</strain>
    </source>
</reference>
<dbReference type="EMBL" id="CAJMWW010000667">
    <property type="protein sequence ID" value="CAE6482345.1"/>
    <property type="molecule type" value="Genomic_DNA"/>
</dbReference>
<feature type="non-terminal residue" evidence="3">
    <location>
        <position position="1"/>
    </location>
</feature>
<comment type="caution">
    <text evidence="3">The sequence shown here is derived from an EMBL/GenBank/DDBJ whole genome shotgun (WGS) entry which is preliminary data.</text>
</comment>
<feature type="region of interest" description="Disordered" evidence="1">
    <location>
        <begin position="30"/>
        <end position="57"/>
    </location>
</feature>
<feature type="transmembrane region" description="Helical" evidence="2">
    <location>
        <begin position="266"/>
        <end position="287"/>
    </location>
</feature>
<organism evidence="3 4">
    <name type="scientific">Rhizoctonia solani</name>
    <dbReference type="NCBI Taxonomy" id="456999"/>
    <lineage>
        <taxon>Eukaryota</taxon>
        <taxon>Fungi</taxon>
        <taxon>Dikarya</taxon>
        <taxon>Basidiomycota</taxon>
        <taxon>Agaricomycotina</taxon>
        <taxon>Agaricomycetes</taxon>
        <taxon>Cantharellales</taxon>
        <taxon>Ceratobasidiaceae</taxon>
        <taxon>Rhizoctonia</taxon>
    </lineage>
</organism>